<evidence type="ECO:0000256" key="1">
    <source>
        <dbReference type="SAM" id="MobiDB-lite"/>
    </source>
</evidence>
<dbReference type="EMBL" id="CAJPEX010000170">
    <property type="protein sequence ID" value="CAG0913920.1"/>
    <property type="molecule type" value="Genomic_DNA"/>
</dbReference>
<proteinExistence type="predicted"/>
<keyword evidence="3" id="KW-1185">Reference proteome</keyword>
<protein>
    <submittedName>
        <fullName evidence="2">Uncharacterized protein</fullName>
    </submittedName>
</protein>
<name>A0A7R9BEP8_9CRUS</name>
<gene>
    <name evidence="2" type="ORF">NMOB1V02_LOCUS1639</name>
</gene>
<organism evidence="2">
    <name type="scientific">Notodromas monacha</name>
    <dbReference type="NCBI Taxonomy" id="399045"/>
    <lineage>
        <taxon>Eukaryota</taxon>
        <taxon>Metazoa</taxon>
        <taxon>Ecdysozoa</taxon>
        <taxon>Arthropoda</taxon>
        <taxon>Crustacea</taxon>
        <taxon>Oligostraca</taxon>
        <taxon>Ostracoda</taxon>
        <taxon>Podocopa</taxon>
        <taxon>Podocopida</taxon>
        <taxon>Cypridocopina</taxon>
        <taxon>Cypridoidea</taxon>
        <taxon>Cyprididae</taxon>
        <taxon>Notodromas</taxon>
    </lineage>
</organism>
<sequence length="158" mass="18164">MNISCEKYKNWDFDFGNAVRDGETRDPAAQTQRTACACPRVSSVFPRPEQPPVPKSKPSNKEEKDNDHALCSYNFEASSNRICVVLAESVQKWSFLHLESAWRLVLPVSKTKSLFVKFPYREWEEVECASVDLLSRHPLWCRRFQNPASSPTENRAVL</sequence>
<dbReference type="AlphaFoldDB" id="A0A7R9BEP8"/>
<feature type="region of interest" description="Disordered" evidence="1">
    <location>
        <begin position="42"/>
        <end position="65"/>
    </location>
</feature>
<dbReference type="EMBL" id="OA882207">
    <property type="protein sequence ID" value="CAD7273768.1"/>
    <property type="molecule type" value="Genomic_DNA"/>
</dbReference>
<accession>A0A7R9BEP8</accession>
<evidence type="ECO:0000313" key="2">
    <source>
        <dbReference type="EMBL" id="CAD7273768.1"/>
    </source>
</evidence>
<evidence type="ECO:0000313" key="3">
    <source>
        <dbReference type="Proteomes" id="UP000678499"/>
    </source>
</evidence>
<dbReference type="Proteomes" id="UP000678499">
    <property type="component" value="Unassembled WGS sequence"/>
</dbReference>
<reference evidence="2" key="1">
    <citation type="submission" date="2020-11" db="EMBL/GenBank/DDBJ databases">
        <authorList>
            <person name="Tran Van P."/>
        </authorList>
    </citation>
    <scope>NUCLEOTIDE SEQUENCE</scope>
</reference>